<protein>
    <recommendedName>
        <fullName evidence="4">EF-hand domain-containing protein</fullName>
    </recommendedName>
</protein>
<feature type="compositionally biased region" description="Low complexity" evidence="3">
    <location>
        <begin position="279"/>
        <end position="288"/>
    </location>
</feature>
<name>A0AAD3H202_9STRA</name>
<sequence>MAADFQLGPAASENLKKFVKCIEPFGIKGAEGTILRRAGFSKADGNGSGMVSLAETENFVLFALSEQIDDEDEQKDLFKCYRKCFKYAFDHAKNLGKSSGKVLTGAKTATADDYISFTEFRMFCVYLTISAAMYDVFTLVDGGDEGVTEDDDSRISLEEFLSGYKVLGGLGFKALGNIDSDEKATELFHSVDTNHGGFILFKEWADYIKKEEIKEKTHIGTLLSGDLKATKIPSSGSSLKSTPSKRSASIGGRNVTTSGRKKVGSSVPSAVHTNRARVSSSSSPTSHSAKSHVVVSPEIDGVFKPRNTTKELKDFLKSIQPYAEKSAEAKKLRQAGFRKCDGNGSGECSLAEIDGFILENLKADYGEKLSSKLFKQFRPSYIVAYNAAKAIKANARGNDDDYINFSEFRLLNVYLCIYACMLDAFSTADGGGAGVNANDDRRVDEKEWVAAFNQLRTRAFKGLNKLKNEDEALSVFHEIDSDGSGKVLFRDFCEYLASAEVESGTKVATLFEGKAVKTLNAAYPVEQ</sequence>
<reference evidence="5 6" key="1">
    <citation type="journal article" date="2021" name="Sci. Rep.">
        <title>The genome of the diatom Chaetoceros tenuissimus carries an ancient integrated fragment of an extant virus.</title>
        <authorList>
            <person name="Hongo Y."/>
            <person name="Kimura K."/>
            <person name="Takaki Y."/>
            <person name="Yoshida Y."/>
            <person name="Baba S."/>
            <person name="Kobayashi G."/>
            <person name="Nagasaki K."/>
            <person name="Hano T."/>
            <person name="Tomaru Y."/>
        </authorList>
    </citation>
    <scope>NUCLEOTIDE SEQUENCE [LARGE SCALE GENOMIC DNA]</scope>
    <source>
        <strain evidence="5 6">NIES-3715</strain>
    </source>
</reference>
<feature type="domain" description="EF-hand" evidence="4">
    <location>
        <begin position="467"/>
        <end position="502"/>
    </location>
</feature>
<feature type="region of interest" description="Disordered" evidence="3">
    <location>
        <begin position="233"/>
        <end position="291"/>
    </location>
</feature>
<feature type="compositionally biased region" description="Low complexity" evidence="3">
    <location>
        <begin position="234"/>
        <end position="249"/>
    </location>
</feature>
<dbReference type="SMART" id="SM00054">
    <property type="entry name" value="EFh"/>
    <property type="match status" value="3"/>
</dbReference>
<dbReference type="Gene3D" id="1.10.238.10">
    <property type="entry name" value="EF-hand"/>
    <property type="match status" value="4"/>
</dbReference>
<dbReference type="Proteomes" id="UP001054902">
    <property type="component" value="Unassembled WGS sequence"/>
</dbReference>
<keyword evidence="2" id="KW-0106">Calcium</keyword>
<organism evidence="5 6">
    <name type="scientific">Chaetoceros tenuissimus</name>
    <dbReference type="NCBI Taxonomy" id="426638"/>
    <lineage>
        <taxon>Eukaryota</taxon>
        <taxon>Sar</taxon>
        <taxon>Stramenopiles</taxon>
        <taxon>Ochrophyta</taxon>
        <taxon>Bacillariophyta</taxon>
        <taxon>Coscinodiscophyceae</taxon>
        <taxon>Chaetocerotophycidae</taxon>
        <taxon>Chaetocerotales</taxon>
        <taxon>Chaetocerotaceae</taxon>
        <taxon>Chaetoceros</taxon>
    </lineage>
</organism>
<dbReference type="GO" id="GO:0005509">
    <property type="term" value="F:calcium ion binding"/>
    <property type="evidence" value="ECO:0007669"/>
    <property type="project" value="InterPro"/>
</dbReference>
<gene>
    <name evidence="5" type="ORF">CTEN210_03846</name>
</gene>
<evidence type="ECO:0000259" key="4">
    <source>
        <dbReference type="PROSITE" id="PS50222"/>
    </source>
</evidence>
<dbReference type="InterPro" id="IPR011992">
    <property type="entry name" value="EF-hand-dom_pair"/>
</dbReference>
<keyword evidence="6" id="KW-1185">Reference proteome</keyword>
<evidence type="ECO:0000256" key="1">
    <source>
        <dbReference type="ARBA" id="ARBA00005727"/>
    </source>
</evidence>
<comment type="similarity">
    <text evidence="1">Belongs to the calflagin family.</text>
</comment>
<proteinExistence type="inferred from homology"/>
<evidence type="ECO:0000313" key="5">
    <source>
        <dbReference type="EMBL" id="GFH47371.1"/>
    </source>
</evidence>
<dbReference type="AlphaFoldDB" id="A0AAD3H202"/>
<comment type="caution">
    <text evidence="5">The sequence shown here is derived from an EMBL/GenBank/DDBJ whole genome shotgun (WGS) entry which is preliminary data.</text>
</comment>
<dbReference type="Pfam" id="PF13202">
    <property type="entry name" value="EF-hand_5"/>
    <property type="match status" value="1"/>
</dbReference>
<evidence type="ECO:0000256" key="3">
    <source>
        <dbReference type="SAM" id="MobiDB-lite"/>
    </source>
</evidence>
<dbReference type="EMBL" id="BLLK01000023">
    <property type="protein sequence ID" value="GFH47371.1"/>
    <property type="molecule type" value="Genomic_DNA"/>
</dbReference>
<feature type="compositionally biased region" description="Polar residues" evidence="3">
    <location>
        <begin position="266"/>
        <end position="278"/>
    </location>
</feature>
<dbReference type="Pfam" id="PF22592">
    <property type="entry name" value="FCaBP_EF-hand"/>
    <property type="match status" value="1"/>
</dbReference>
<dbReference type="InterPro" id="IPR002048">
    <property type="entry name" value="EF_hand_dom"/>
</dbReference>
<evidence type="ECO:0000256" key="2">
    <source>
        <dbReference type="ARBA" id="ARBA00022837"/>
    </source>
</evidence>
<evidence type="ECO:0000313" key="6">
    <source>
        <dbReference type="Proteomes" id="UP001054902"/>
    </source>
</evidence>
<dbReference type="InterPro" id="IPR054322">
    <property type="entry name" value="FCABP_EF-hand"/>
</dbReference>
<feature type="domain" description="EF-hand" evidence="4">
    <location>
        <begin position="179"/>
        <end position="214"/>
    </location>
</feature>
<dbReference type="PROSITE" id="PS00018">
    <property type="entry name" value="EF_HAND_1"/>
    <property type="match status" value="1"/>
</dbReference>
<dbReference type="InterPro" id="IPR018247">
    <property type="entry name" value="EF_Hand_1_Ca_BS"/>
</dbReference>
<dbReference type="PROSITE" id="PS50222">
    <property type="entry name" value="EF_HAND_2"/>
    <property type="match status" value="2"/>
</dbReference>
<dbReference type="SUPFAM" id="SSF47473">
    <property type="entry name" value="EF-hand"/>
    <property type="match status" value="3"/>
</dbReference>
<accession>A0AAD3H202</accession>